<name>A0AA36EIX4_LACSI</name>
<dbReference type="EMBL" id="OX465083">
    <property type="protein sequence ID" value="CAI9295060.1"/>
    <property type="molecule type" value="Genomic_DNA"/>
</dbReference>
<dbReference type="PANTHER" id="PTHR33018:SF34">
    <property type="entry name" value="OS02G0472350 PROTEIN"/>
    <property type="match status" value="1"/>
</dbReference>
<proteinExistence type="predicted"/>
<accession>A0AA36EIX4</accession>
<organism evidence="2 3">
    <name type="scientific">Lactuca saligna</name>
    <name type="common">Willowleaf lettuce</name>
    <dbReference type="NCBI Taxonomy" id="75948"/>
    <lineage>
        <taxon>Eukaryota</taxon>
        <taxon>Viridiplantae</taxon>
        <taxon>Streptophyta</taxon>
        <taxon>Embryophyta</taxon>
        <taxon>Tracheophyta</taxon>
        <taxon>Spermatophyta</taxon>
        <taxon>Magnoliopsida</taxon>
        <taxon>eudicotyledons</taxon>
        <taxon>Gunneridae</taxon>
        <taxon>Pentapetalae</taxon>
        <taxon>asterids</taxon>
        <taxon>campanulids</taxon>
        <taxon>Asterales</taxon>
        <taxon>Asteraceae</taxon>
        <taxon>Cichorioideae</taxon>
        <taxon>Cichorieae</taxon>
        <taxon>Lactucinae</taxon>
        <taxon>Lactuca</taxon>
    </lineage>
</organism>
<dbReference type="AlphaFoldDB" id="A0AA36EIX4"/>
<protein>
    <submittedName>
        <fullName evidence="2">Uncharacterized protein</fullName>
    </submittedName>
</protein>
<dbReference type="Proteomes" id="UP001177003">
    <property type="component" value="Chromosome 7"/>
</dbReference>
<sequence>MEVDKEQHEDIPDFNTEYELDDGNQEYDSHTENGENEDIHYNSQSDSEEEIHKTVPTKSHKKRGMTRLPKLKTEYVNSGGKKRVRFDEFGRFTGKNNAVFVSYLGDLFREKVGLSAHCWKKVKPEMKDKLWEEITRYFEVHESGKQFVMNRLGILLRNFRRKLCADYIKPHLGDTDIEENVISKEEIPPSKGSSKEEIKDLKVALHNGKLELEKKDAELKALSTKVNEQDQTLKLVLAHLNEKGVDFPNLSHTIGILSEKIVQSNETSHVSLKTNEPSKPVTLVIPKPNKKPVQTKSATAALDAKLISMKSAIANTKTTNKTVESKTTTINHDIPKVSPNNPIHQVPEIISHQKSTKRKSTYISSDALLKKTRSNRNKKNA</sequence>
<gene>
    <name evidence="2" type="ORF">LSALG_LOCUS34019</name>
</gene>
<keyword evidence="3" id="KW-1185">Reference proteome</keyword>
<reference evidence="2" key="1">
    <citation type="submission" date="2023-04" db="EMBL/GenBank/DDBJ databases">
        <authorList>
            <person name="Vijverberg K."/>
            <person name="Xiong W."/>
            <person name="Schranz E."/>
        </authorList>
    </citation>
    <scope>NUCLEOTIDE SEQUENCE</scope>
</reference>
<feature type="compositionally biased region" description="Basic and acidic residues" evidence="1">
    <location>
        <begin position="1"/>
        <end position="11"/>
    </location>
</feature>
<dbReference type="PANTHER" id="PTHR33018">
    <property type="entry name" value="OS10G0338966 PROTEIN-RELATED"/>
    <property type="match status" value="1"/>
</dbReference>
<feature type="compositionally biased region" description="Basic and acidic residues" evidence="1">
    <location>
        <begin position="27"/>
        <end position="40"/>
    </location>
</feature>
<evidence type="ECO:0000313" key="2">
    <source>
        <dbReference type="EMBL" id="CAI9295060.1"/>
    </source>
</evidence>
<feature type="region of interest" description="Disordered" evidence="1">
    <location>
        <begin position="1"/>
        <end position="64"/>
    </location>
</feature>
<evidence type="ECO:0000256" key="1">
    <source>
        <dbReference type="SAM" id="MobiDB-lite"/>
    </source>
</evidence>
<feature type="compositionally biased region" description="Acidic residues" evidence="1">
    <location>
        <begin position="16"/>
        <end position="25"/>
    </location>
</feature>
<evidence type="ECO:0000313" key="3">
    <source>
        <dbReference type="Proteomes" id="UP001177003"/>
    </source>
</evidence>